<feature type="chain" id="PRO_5019335420" description="DUF680 domain-containing protein" evidence="1">
    <location>
        <begin position="23"/>
        <end position="69"/>
    </location>
</feature>
<evidence type="ECO:0000313" key="3">
    <source>
        <dbReference type="Proteomes" id="UP000268192"/>
    </source>
</evidence>
<dbReference type="AlphaFoldDB" id="A0A3S9B8H2"/>
<evidence type="ECO:0000256" key="1">
    <source>
        <dbReference type="SAM" id="SignalP"/>
    </source>
</evidence>
<dbReference type="RefSeq" id="WP_126011730.1">
    <property type="nucleotide sequence ID" value="NZ_CP032509.1"/>
</dbReference>
<proteinExistence type="predicted"/>
<evidence type="ECO:0008006" key="4">
    <source>
        <dbReference type="Google" id="ProtNLM"/>
    </source>
</evidence>
<gene>
    <name evidence="2" type="ORF">D5400_19185</name>
</gene>
<evidence type="ECO:0000313" key="2">
    <source>
        <dbReference type="EMBL" id="AZN73131.1"/>
    </source>
</evidence>
<feature type="signal peptide" evidence="1">
    <location>
        <begin position="1"/>
        <end position="22"/>
    </location>
</feature>
<accession>A0A3S9B8H2</accession>
<name>A0A3S9B8H2_9HYPH</name>
<protein>
    <recommendedName>
        <fullName evidence="4">DUF680 domain-containing protein</fullName>
    </recommendedName>
</protein>
<dbReference type="EMBL" id="CP032509">
    <property type="protein sequence ID" value="AZN73131.1"/>
    <property type="molecule type" value="Genomic_DNA"/>
</dbReference>
<dbReference type="Proteomes" id="UP000268192">
    <property type="component" value="Chromosome"/>
</dbReference>
<dbReference type="KEGG" id="abaw:D5400_19185"/>
<keyword evidence="3" id="KW-1185">Reference proteome</keyword>
<organism evidence="2 3">
    <name type="scientific">Georhizobium profundi</name>
    <dbReference type="NCBI Taxonomy" id="2341112"/>
    <lineage>
        <taxon>Bacteria</taxon>
        <taxon>Pseudomonadati</taxon>
        <taxon>Pseudomonadota</taxon>
        <taxon>Alphaproteobacteria</taxon>
        <taxon>Hyphomicrobiales</taxon>
        <taxon>Rhizobiaceae</taxon>
        <taxon>Georhizobium</taxon>
    </lineage>
</organism>
<sequence length="69" mass="7036">MKNSVLALAAAIVATTATVAAAQTSISDFRGPVANDYNAASGVVTMNAPASYATDEARFNDFSGPVVRQ</sequence>
<reference evidence="2 3" key="1">
    <citation type="submission" date="2018-09" db="EMBL/GenBank/DDBJ databases">
        <title>Marinorhizobium profundi gen. nov., sp. nov., isolated from a deep-sea sediment sample from the New Britain Trench and proposal of Marinorhizobiaceae fam. nov. in the order Rhizobiales of the class Alphaproteobacteria.</title>
        <authorList>
            <person name="Cao J."/>
        </authorList>
    </citation>
    <scope>NUCLEOTIDE SEQUENCE [LARGE SCALE GENOMIC DNA]</scope>
    <source>
        <strain evidence="2 3">WS11</strain>
    </source>
</reference>
<dbReference type="OrthoDB" id="9884444at2"/>
<keyword evidence="1" id="KW-0732">Signal</keyword>